<feature type="domain" description="OTU" evidence="2">
    <location>
        <begin position="180"/>
        <end position="372"/>
    </location>
</feature>
<dbReference type="CDD" id="cd22758">
    <property type="entry name" value="OTU_232R-like"/>
    <property type="match status" value="1"/>
</dbReference>
<dbReference type="InterPro" id="IPR003323">
    <property type="entry name" value="OTU_dom"/>
</dbReference>
<dbReference type="OrthoDB" id="5837849at2759"/>
<dbReference type="InterPro" id="IPR038765">
    <property type="entry name" value="Papain-like_cys_pep_sf"/>
</dbReference>
<dbReference type="GO" id="GO:0016579">
    <property type="term" value="P:protein deubiquitination"/>
    <property type="evidence" value="ECO:0007669"/>
    <property type="project" value="TreeGrafter"/>
</dbReference>
<feature type="region of interest" description="Disordered" evidence="1">
    <location>
        <begin position="118"/>
        <end position="154"/>
    </location>
</feature>
<dbReference type="SUPFAM" id="SSF54001">
    <property type="entry name" value="Cysteine proteinases"/>
    <property type="match status" value="1"/>
</dbReference>
<dbReference type="KEGG" id="fcy:FRACYDRAFT_246816"/>
<evidence type="ECO:0000259" key="2">
    <source>
        <dbReference type="PROSITE" id="PS50802"/>
    </source>
</evidence>
<dbReference type="EMBL" id="KV784370">
    <property type="protein sequence ID" value="OEU10941.1"/>
    <property type="molecule type" value="Genomic_DNA"/>
</dbReference>
<dbReference type="InParanoid" id="A0A1E7EY97"/>
<dbReference type="Proteomes" id="UP000095751">
    <property type="component" value="Unassembled WGS sequence"/>
</dbReference>
<proteinExistence type="predicted"/>
<organism evidence="3 4">
    <name type="scientific">Fragilariopsis cylindrus CCMP1102</name>
    <dbReference type="NCBI Taxonomy" id="635003"/>
    <lineage>
        <taxon>Eukaryota</taxon>
        <taxon>Sar</taxon>
        <taxon>Stramenopiles</taxon>
        <taxon>Ochrophyta</taxon>
        <taxon>Bacillariophyta</taxon>
        <taxon>Bacillariophyceae</taxon>
        <taxon>Bacillariophycidae</taxon>
        <taxon>Bacillariales</taxon>
        <taxon>Bacillariaceae</taxon>
        <taxon>Fragilariopsis</taxon>
    </lineage>
</organism>
<dbReference type="InterPro" id="IPR050704">
    <property type="entry name" value="Peptidase_C85-like"/>
</dbReference>
<keyword evidence="4" id="KW-1185">Reference proteome</keyword>
<dbReference type="AlphaFoldDB" id="A0A1E7EY97"/>
<gene>
    <name evidence="3" type="ORF">FRACYDRAFT_246816</name>
</gene>
<dbReference type="GO" id="GO:0004843">
    <property type="term" value="F:cysteine-type deubiquitinase activity"/>
    <property type="evidence" value="ECO:0007669"/>
    <property type="project" value="TreeGrafter"/>
</dbReference>
<evidence type="ECO:0000313" key="4">
    <source>
        <dbReference type="Proteomes" id="UP000095751"/>
    </source>
</evidence>
<dbReference type="PROSITE" id="PS50802">
    <property type="entry name" value="OTU"/>
    <property type="match status" value="1"/>
</dbReference>
<accession>A0A1E7EY97</accession>
<dbReference type="Gene3D" id="3.90.70.80">
    <property type="match status" value="1"/>
</dbReference>
<dbReference type="PANTHER" id="PTHR12419">
    <property type="entry name" value="OTU DOMAIN CONTAINING PROTEIN"/>
    <property type="match status" value="1"/>
</dbReference>
<name>A0A1E7EY97_9STRA</name>
<sequence length="473" mass="53489">MNSDSISSGNGTNDSPILVCEEHIAAVDDASSEATSQLQELNSDDDDDAGTAYRLRAINTRVAKMFDLGLYFGTITSTRWVDADTKQSMLYHVDYDDDSDEEDYYQKEYNNARGLYKENEEADPKNRTVVPTPPTRRELKSDNVAMHGNSTTTNTSATRNEWVWVLKFVHYTKNGANQWYSIVLMARDGNCLFLSLAYLLQDMGIDLDRERKCERQKMAFTKMKVVDLRKELTKRGLSVIGHTYEILYKLTTRLDEDAHEGDDATYLRQEIVQHMLDNLDDFRESIPLCNHQGVEDFVSAEAYLNNMKRSGVYGDHIELSVFAELYDFNVRVLNQDGEDHCHDIPCASNNGAMITVLYTGRIDQHYEAAIELSDSEAPNSSVLKTLKYTNGPSPPNTVAEFIKYSNKEIHQRDDLIELEKAKNKKQRVEDPAVEAPVIEDPVVEAPAVEAPAVVDEDPVVEAVVDEDPMKVEI</sequence>
<dbReference type="Pfam" id="PF02338">
    <property type="entry name" value="OTU"/>
    <property type="match status" value="1"/>
</dbReference>
<evidence type="ECO:0000313" key="3">
    <source>
        <dbReference type="EMBL" id="OEU10941.1"/>
    </source>
</evidence>
<reference evidence="3 4" key="1">
    <citation type="submission" date="2016-09" db="EMBL/GenBank/DDBJ databases">
        <title>Extensive genetic diversity and differential bi-allelic expression allows diatom success in the polar Southern Ocean.</title>
        <authorList>
            <consortium name="DOE Joint Genome Institute"/>
            <person name="Mock T."/>
            <person name="Otillar R.P."/>
            <person name="Strauss J."/>
            <person name="Dupont C."/>
            <person name="Frickenhaus S."/>
            <person name="Maumus F."/>
            <person name="Mcmullan M."/>
            <person name="Sanges R."/>
            <person name="Schmutz J."/>
            <person name="Toseland A."/>
            <person name="Valas R."/>
            <person name="Veluchamy A."/>
            <person name="Ward B.J."/>
            <person name="Allen A."/>
            <person name="Barry K."/>
            <person name="Falciatore A."/>
            <person name="Ferrante M."/>
            <person name="Fortunato A.E."/>
            <person name="Gloeckner G."/>
            <person name="Gruber A."/>
            <person name="Hipkin R."/>
            <person name="Janech M."/>
            <person name="Kroth P."/>
            <person name="Leese F."/>
            <person name="Lindquist E."/>
            <person name="Lyon B.R."/>
            <person name="Martin J."/>
            <person name="Mayer C."/>
            <person name="Parker M."/>
            <person name="Quesneville H."/>
            <person name="Raymond J."/>
            <person name="Uhlig C."/>
            <person name="Valentin K.U."/>
            <person name="Worden A.Z."/>
            <person name="Armbrust E.V."/>
            <person name="Bowler C."/>
            <person name="Green B."/>
            <person name="Moulton V."/>
            <person name="Van Oosterhout C."/>
            <person name="Grigoriev I."/>
        </authorList>
    </citation>
    <scope>NUCLEOTIDE SEQUENCE [LARGE SCALE GENOMIC DNA]</scope>
    <source>
        <strain evidence="3 4">CCMP1102</strain>
    </source>
</reference>
<protein>
    <recommendedName>
        <fullName evidence="2">OTU domain-containing protein</fullName>
    </recommendedName>
</protein>
<evidence type="ECO:0000256" key="1">
    <source>
        <dbReference type="SAM" id="MobiDB-lite"/>
    </source>
</evidence>